<sequence>MSKPDHSGGPVDRLELLGAIIDDERVRLVHIKTACHILKRYYQKHGNARASVSFLQQATGLTRGSVASATEDLVAWGYFTRVMGSGKRPSEYHPNFSVLQSPDTTSVLPSQDETKSSVLQPQDEIVLRSQDAKSGSVLQPQEQTHLLVSATARDKVNTSAAGTGSGLAAAPARASEDRVVTIVSSHIEHDKDDGSDWLQMELEDDDGAKEQYAVCVQSDEDQAMQDRGMKKLERLATALGIDQIKEPSDVLGIPLLLTASDDFLPLVAA</sequence>
<reference evidence="1 2" key="1">
    <citation type="submission" date="2016-01" db="EMBL/GenBank/DDBJ databases">
        <authorList>
            <person name="Regsiter A."/>
            <person name="william w."/>
        </authorList>
    </citation>
    <scope>NUCLEOTIDE SEQUENCE [LARGE SCALE GENOMIC DNA]</scope>
    <source>
        <strain evidence="1 2">B6</strain>
    </source>
</reference>
<protein>
    <submittedName>
        <fullName evidence="1">Uncharacterized protein</fullName>
    </submittedName>
</protein>
<dbReference type="EMBL" id="FCNL01000006">
    <property type="protein sequence ID" value="CVI14509.1"/>
    <property type="molecule type" value="Genomic_DNA"/>
</dbReference>
<accession>A0A822UY20</accession>
<evidence type="ECO:0000313" key="1">
    <source>
        <dbReference type="EMBL" id="CVI14509.1"/>
    </source>
</evidence>
<evidence type="ECO:0000313" key="2">
    <source>
        <dbReference type="Proteomes" id="UP000192074"/>
    </source>
</evidence>
<gene>
    <name evidence="1" type="ORF">AGR4A_Cc140016</name>
</gene>
<proteinExistence type="predicted"/>
<organism evidence="1 2">
    <name type="scientific">Agrobacterium tumefaciens str. B6</name>
    <dbReference type="NCBI Taxonomy" id="1183423"/>
    <lineage>
        <taxon>Bacteria</taxon>
        <taxon>Pseudomonadati</taxon>
        <taxon>Pseudomonadota</taxon>
        <taxon>Alphaproteobacteria</taxon>
        <taxon>Hyphomicrobiales</taxon>
        <taxon>Rhizobiaceae</taxon>
        <taxon>Rhizobium/Agrobacterium group</taxon>
        <taxon>Agrobacterium</taxon>
        <taxon>Agrobacterium tumefaciens complex</taxon>
    </lineage>
</organism>
<dbReference type="AlphaFoldDB" id="A0A822UY20"/>
<name>A0A822UY20_AGRTU</name>
<dbReference type="Proteomes" id="UP000192074">
    <property type="component" value="Unassembled WGS sequence"/>
</dbReference>
<dbReference type="RefSeq" id="WP_060725824.1">
    <property type="nucleotide sequence ID" value="NZ_LMVK01000051.1"/>
</dbReference>
<comment type="caution">
    <text evidence="1">The sequence shown here is derived from an EMBL/GenBank/DDBJ whole genome shotgun (WGS) entry which is preliminary data.</text>
</comment>